<keyword evidence="3 5" id="KW-0479">Metal-binding</keyword>
<comment type="function">
    <text evidence="5">Involved in the maturation of [NiFe] hydrogenases. Required for nickel insertion into the metal center of the hydrogenase.</text>
</comment>
<evidence type="ECO:0000313" key="12">
    <source>
        <dbReference type="EMBL" id="RTI14221.1"/>
    </source>
</evidence>
<keyword evidence="4 5" id="KW-0862">Zinc</keyword>
<dbReference type="Pfam" id="PF01155">
    <property type="entry name" value="HypA"/>
    <property type="match status" value="1"/>
</dbReference>
<evidence type="ECO:0000313" key="6">
    <source>
        <dbReference type="EMBL" id="RTH17976.1"/>
    </source>
</evidence>
<dbReference type="EMBL" id="PEMJ01000274">
    <property type="protein sequence ID" value="RTI13646.1"/>
    <property type="molecule type" value="Genomic_DNA"/>
</dbReference>
<accession>A0A430RLF9</accession>
<protein>
    <recommendedName>
        <fullName evidence="5">Hydrogenase maturation factor HypA</fullName>
    </recommendedName>
</protein>
<feature type="binding site" evidence="5">
    <location>
        <position position="90"/>
    </location>
    <ligand>
        <name>Zn(2+)</name>
        <dbReference type="ChEBI" id="CHEBI:29105"/>
    </ligand>
</feature>
<proteinExistence type="inferred from homology"/>
<comment type="caution">
    <text evidence="6">The sequence shown here is derived from an EMBL/GenBank/DDBJ whole genome shotgun (WGS) entry which is preliminary data.</text>
</comment>
<dbReference type="PROSITE" id="PS01249">
    <property type="entry name" value="HYPA"/>
    <property type="match status" value="1"/>
</dbReference>
<evidence type="ECO:0000313" key="11">
    <source>
        <dbReference type="EMBL" id="RTI13646.1"/>
    </source>
</evidence>
<evidence type="ECO:0000256" key="3">
    <source>
        <dbReference type="ARBA" id="ARBA00022723"/>
    </source>
</evidence>
<dbReference type="GO" id="GO:0051604">
    <property type="term" value="P:protein maturation"/>
    <property type="evidence" value="ECO:0007669"/>
    <property type="project" value="InterPro"/>
</dbReference>
<dbReference type="GO" id="GO:0016151">
    <property type="term" value="F:nickel cation binding"/>
    <property type="evidence" value="ECO:0007669"/>
    <property type="project" value="UniProtKB-UniRule"/>
</dbReference>
<evidence type="ECO:0000256" key="1">
    <source>
        <dbReference type="ARBA" id="ARBA00010748"/>
    </source>
</evidence>
<evidence type="ECO:0000313" key="16">
    <source>
        <dbReference type="Proteomes" id="UP000287439"/>
    </source>
</evidence>
<dbReference type="Proteomes" id="UP000288347">
    <property type="component" value="Unassembled WGS sequence"/>
</dbReference>
<dbReference type="Proteomes" id="UP000288073">
    <property type="component" value="Unassembled WGS sequence"/>
</dbReference>
<dbReference type="Proteomes" id="UP000286712">
    <property type="component" value="Unassembled WGS sequence"/>
</dbReference>
<evidence type="ECO:0000313" key="9">
    <source>
        <dbReference type="EMBL" id="RTH99480.1"/>
    </source>
</evidence>
<dbReference type="PIRSF" id="PIRSF004761">
    <property type="entry name" value="Hydrgn_mat_HypA"/>
    <property type="match status" value="1"/>
</dbReference>
<dbReference type="Proteomes" id="UP000287155">
    <property type="component" value="Unassembled WGS sequence"/>
</dbReference>
<dbReference type="Gene3D" id="3.30.2320.80">
    <property type="match status" value="1"/>
</dbReference>
<evidence type="ECO:0000313" key="14">
    <source>
        <dbReference type="Proteomes" id="UP000287155"/>
    </source>
</evidence>
<evidence type="ECO:0000256" key="2">
    <source>
        <dbReference type="ARBA" id="ARBA00022596"/>
    </source>
</evidence>
<dbReference type="InterPro" id="IPR020538">
    <property type="entry name" value="Hydgase_Ni_incorp_HypA/HybF_CS"/>
</dbReference>
<dbReference type="EMBL" id="PEMG01000255">
    <property type="protein sequence ID" value="RTI07623.1"/>
    <property type="molecule type" value="Genomic_DNA"/>
</dbReference>
<dbReference type="Proteomes" id="UP000287173">
    <property type="component" value="Unassembled WGS sequence"/>
</dbReference>
<dbReference type="EMBL" id="PEMN01000365">
    <property type="protein sequence ID" value="RTI14221.1"/>
    <property type="molecule type" value="Genomic_DNA"/>
</dbReference>
<feature type="binding site" evidence="5">
    <location>
        <position position="76"/>
    </location>
    <ligand>
        <name>Zn(2+)</name>
        <dbReference type="ChEBI" id="CHEBI:29105"/>
    </ligand>
</feature>
<comment type="similarity">
    <text evidence="1 5">Belongs to the HypA/HybF family.</text>
</comment>
<dbReference type="HAMAP" id="MF_00213">
    <property type="entry name" value="HypA_HybF"/>
    <property type="match status" value="1"/>
</dbReference>
<dbReference type="EMBL" id="PELV01000210">
    <property type="protein sequence ID" value="RTH17976.1"/>
    <property type="molecule type" value="Genomic_DNA"/>
</dbReference>
<name>A0A430RLF9_THESC</name>
<evidence type="ECO:0000313" key="10">
    <source>
        <dbReference type="EMBL" id="RTI07623.1"/>
    </source>
</evidence>
<dbReference type="Proteomes" id="UP000288051">
    <property type="component" value="Unassembled WGS sequence"/>
</dbReference>
<gene>
    <name evidence="5" type="primary">hypA</name>
    <name evidence="12" type="ORF">CSW23_11345</name>
    <name evidence="11" type="ORF">CSW27_08220</name>
    <name evidence="9" type="ORF">CSW29_07635</name>
    <name evidence="10" type="ORF">CSW30_08350</name>
    <name evidence="8" type="ORF">CSW37_04395</name>
    <name evidence="7" type="ORF">CSW40_07255</name>
    <name evidence="6" type="ORF">CSW41_06855</name>
</gene>
<evidence type="ECO:0000313" key="13">
    <source>
        <dbReference type="Proteomes" id="UP000286712"/>
    </source>
</evidence>
<sequence>MHELSITHSLVELATEEARRRGLGRIRAVHLRVGVLSGVVTEALRFCFNVATAGTPLEGARLLVDEVPVEIFCPRCAEPKILPAPLPMACPVCGTRSAEVLRGRELELYALEGELELYALEGRDHDADAEDRGA</sequence>
<feature type="binding site" evidence="5">
    <location>
        <position position="73"/>
    </location>
    <ligand>
        <name>Zn(2+)</name>
        <dbReference type="ChEBI" id="CHEBI:29105"/>
    </ligand>
</feature>
<feature type="binding site" evidence="5">
    <location>
        <position position="93"/>
    </location>
    <ligand>
        <name>Zn(2+)</name>
        <dbReference type="ChEBI" id="CHEBI:29105"/>
    </ligand>
</feature>
<dbReference type="PANTHER" id="PTHR34535:SF3">
    <property type="entry name" value="HYDROGENASE MATURATION FACTOR HYPA"/>
    <property type="match status" value="1"/>
</dbReference>
<evidence type="ECO:0000313" key="18">
    <source>
        <dbReference type="Proteomes" id="UP000288073"/>
    </source>
</evidence>
<dbReference type="EMBL" id="PELW01000199">
    <property type="protein sequence ID" value="RTH25074.1"/>
    <property type="molecule type" value="Genomic_DNA"/>
</dbReference>
<keyword evidence="2 5" id="KW-0533">Nickel</keyword>
<dbReference type="InterPro" id="IPR000688">
    <property type="entry name" value="HypA/HybF"/>
</dbReference>
<dbReference type="Proteomes" id="UP000287439">
    <property type="component" value="Unassembled WGS sequence"/>
</dbReference>
<dbReference type="AlphaFoldDB" id="A0A430RLF9"/>
<evidence type="ECO:0000313" key="19">
    <source>
        <dbReference type="Proteomes" id="UP000288347"/>
    </source>
</evidence>
<evidence type="ECO:0000313" key="17">
    <source>
        <dbReference type="Proteomes" id="UP000288051"/>
    </source>
</evidence>
<dbReference type="GO" id="GO:0008270">
    <property type="term" value="F:zinc ion binding"/>
    <property type="evidence" value="ECO:0007669"/>
    <property type="project" value="UniProtKB-UniRule"/>
</dbReference>
<reference evidence="13 14" key="1">
    <citation type="journal article" date="2019" name="Extremophiles">
        <title>Biogeography of thermophiles and predominance of Thermus scotoductus in domestic water heaters.</title>
        <authorList>
            <person name="Wilpiszeski R.L."/>
            <person name="Zhang Z."/>
            <person name="House C.H."/>
        </authorList>
    </citation>
    <scope>NUCLEOTIDE SEQUENCE [LARGE SCALE GENOMIC DNA]</scope>
    <source>
        <strain evidence="12 18">10_S10</strain>
        <strain evidence="11 14">14_S14</strain>
        <strain evidence="9 19">16_S16</strain>
        <strain evidence="10 15">17_S17</strain>
        <strain evidence="8 17">24_S24</strain>
        <strain evidence="7 13">27_S27</strain>
        <strain evidence="6 16">28_S28</strain>
    </source>
</reference>
<evidence type="ECO:0000313" key="15">
    <source>
        <dbReference type="Proteomes" id="UP000287173"/>
    </source>
</evidence>
<evidence type="ECO:0000256" key="4">
    <source>
        <dbReference type="ARBA" id="ARBA00022833"/>
    </source>
</evidence>
<dbReference type="RefSeq" id="WP_126203322.1">
    <property type="nucleotide sequence ID" value="NZ_PELV01000210.1"/>
</dbReference>
<dbReference type="EMBL" id="PEMH01000244">
    <property type="protein sequence ID" value="RTH99480.1"/>
    <property type="molecule type" value="Genomic_DNA"/>
</dbReference>
<dbReference type="PANTHER" id="PTHR34535">
    <property type="entry name" value="HYDROGENASE MATURATION FACTOR HYPA"/>
    <property type="match status" value="1"/>
</dbReference>
<feature type="binding site" evidence="5">
    <location>
        <position position="2"/>
    </location>
    <ligand>
        <name>Ni(2+)</name>
        <dbReference type="ChEBI" id="CHEBI:49786"/>
    </ligand>
</feature>
<evidence type="ECO:0000313" key="8">
    <source>
        <dbReference type="EMBL" id="RTH38366.1"/>
    </source>
</evidence>
<evidence type="ECO:0000256" key="5">
    <source>
        <dbReference type="HAMAP-Rule" id="MF_00213"/>
    </source>
</evidence>
<evidence type="ECO:0000313" key="7">
    <source>
        <dbReference type="EMBL" id="RTH25074.1"/>
    </source>
</evidence>
<dbReference type="EMBL" id="PELZ01000110">
    <property type="protein sequence ID" value="RTH38366.1"/>
    <property type="molecule type" value="Genomic_DNA"/>
</dbReference>
<organism evidence="6 16">
    <name type="scientific">Thermus scotoductus</name>
    <dbReference type="NCBI Taxonomy" id="37636"/>
    <lineage>
        <taxon>Bacteria</taxon>
        <taxon>Thermotogati</taxon>
        <taxon>Deinococcota</taxon>
        <taxon>Deinococci</taxon>
        <taxon>Thermales</taxon>
        <taxon>Thermaceae</taxon>
        <taxon>Thermus</taxon>
    </lineage>
</organism>